<evidence type="ECO:0000256" key="14">
    <source>
        <dbReference type="SAM" id="MobiDB-lite"/>
    </source>
</evidence>
<feature type="compositionally biased region" description="Low complexity" evidence="14">
    <location>
        <begin position="562"/>
        <end position="571"/>
    </location>
</feature>
<feature type="compositionally biased region" description="Basic residues" evidence="14">
    <location>
        <begin position="211"/>
        <end position="225"/>
    </location>
</feature>
<feature type="compositionally biased region" description="Polar residues" evidence="14">
    <location>
        <begin position="281"/>
        <end position="294"/>
    </location>
</feature>
<keyword evidence="12" id="KW-0206">Cytoskeleton</keyword>
<dbReference type="GO" id="GO:0040038">
    <property type="term" value="P:polar body extrusion after meiotic divisions"/>
    <property type="evidence" value="ECO:0007669"/>
    <property type="project" value="TreeGrafter"/>
</dbReference>
<feature type="compositionally biased region" description="Polar residues" evidence="14">
    <location>
        <begin position="323"/>
        <end position="336"/>
    </location>
</feature>
<dbReference type="GO" id="GO:0005938">
    <property type="term" value="C:cell cortex"/>
    <property type="evidence" value="ECO:0007669"/>
    <property type="project" value="TreeGrafter"/>
</dbReference>
<evidence type="ECO:0000256" key="5">
    <source>
        <dbReference type="ARBA" id="ARBA00022448"/>
    </source>
</evidence>
<keyword evidence="9" id="KW-0653">Protein transport</keyword>
<dbReference type="SMART" id="SM00750">
    <property type="entry name" value="KIND"/>
    <property type="match status" value="1"/>
</dbReference>
<evidence type="ECO:0000313" key="16">
    <source>
        <dbReference type="EMBL" id="KAJ8041181.1"/>
    </source>
</evidence>
<feature type="compositionally biased region" description="Basic and acidic residues" evidence="14">
    <location>
        <begin position="504"/>
        <end position="540"/>
    </location>
</feature>
<feature type="compositionally biased region" description="Low complexity" evidence="14">
    <location>
        <begin position="357"/>
        <end position="366"/>
    </location>
</feature>
<keyword evidence="8" id="KW-0677">Repeat</keyword>
<dbReference type="GO" id="GO:0048193">
    <property type="term" value="P:Golgi vesicle transport"/>
    <property type="evidence" value="ECO:0007669"/>
    <property type="project" value="TreeGrafter"/>
</dbReference>
<keyword evidence="5" id="KW-0813">Transport</keyword>
<evidence type="ECO:0000313" key="17">
    <source>
        <dbReference type="Proteomes" id="UP001152320"/>
    </source>
</evidence>
<name>A0A9Q1CAK3_HOLLE</name>
<dbReference type="GO" id="GO:0005856">
    <property type="term" value="C:cytoskeleton"/>
    <property type="evidence" value="ECO:0007669"/>
    <property type="project" value="UniProtKB-SubCell"/>
</dbReference>
<dbReference type="InterPro" id="IPR013083">
    <property type="entry name" value="Znf_RING/FYVE/PHD"/>
</dbReference>
<dbReference type="Gene3D" id="3.30.40.10">
    <property type="entry name" value="Zinc/RING finger domain, C3HC4 (zinc finger)"/>
    <property type="match status" value="1"/>
</dbReference>
<organism evidence="16 17">
    <name type="scientific">Holothuria leucospilota</name>
    <name type="common">Black long sea cucumber</name>
    <name type="synonym">Mertensiothuria leucospilota</name>
    <dbReference type="NCBI Taxonomy" id="206669"/>
    <lineage>
        <taxon>Eukaryota</taxon>
        <taxon>Metazoa</taxon>
        <taxon>Echinodermata</taxon>
        <taxon>Eleutherozoa</taxon>
        <taxon>Echinozoa</taxon>
        <taxon>Holothuroidea</taxon>
        <taxon>Aspidochirotacea</taxon>
        <taxon>Aspidochirotida</taxon>
        <taxon>Holothuriidae</taxon>
        <taxon>Holothuria</taxon>
    </lineage>
</organism>
<dbReference type="AlphaFoldDB" id="A0A9Q1CAK3"/>
<gene>
    <name evidence="16" type="ORF">HOLleu_11921</name>
</gene>
<dbReference type="Pfam" id="PF16474">
    <property type="entry name" value="KIND"/>
    <property type="match status" value="2"/>
</dbReference>
<reference evidence="16" key="1">
    <citation type="submission" date="2021-10" db="EMBL/GenBank/DDBJ databases">
        <title>Tropical sea cucumber genome reveals ecological adaptation and Cuvierian tubules defense mechanism.</title>
        <authorList>
            <person name="Chen T."/>
        </authorList>
    </citation>
    <scope>NUCLEOTIDE SEQUENCE</scope>
    <source>
        <strain evidence="16">Nanhai2018</strain>
        <tissue evidence="16">Muscle</tissue>
    </source>
</reference>
<evidence type="ECO:0000256" key="3">
    <source>
        <dbReference type="ARBA" id="ARBA00004413"/>
    </source>
</evidence>
<keyword evidence="17" id="KW-1185">Reference proteome</keyword>
<dbReference type="CDD" id="cd00065">
    <property type="entry name" value="FYVE_like_SF"/>
    <property type="match status" value="1"/>
</dbReference>
<evidence type="ECO:0000256" key="12">
    <source>
        <dbReference type="ARBA" id="ARBA00023212"/>
    </source>
</evidence>
<feature type="region of interest" description="Disordered" evidence="14">
    <location>
        <begin position="504"/>
        <end position="571"/>
    </location>
</feature>
<dbReference type="PANTHER" id="PTHR21345:SF3">
    <property type="entry name" value="PROTEIN SPIRE"/>
    <property type="match status" value="1"/>
</dbReference>
<evidence type="ECO:0000256" key="10">
    <source>
        <dbReference type="ARBA" id="ARBA00023136"/>
    </source>
</evidence>
<dbReference type="PROSITE" id="PS51377">
    <property type="entry name" value="KIND"/>
    <property type="match status" value="1"/>
</dbReference>
<dbReference type="GO" id="GO:0036089">
    <property type="term" value="P:cleavage furrow formation"/>
    <property type="evidence" value="ECO:0007669"/>
    <property type="project" value="TreeGrafter"/>
</dbReference>
<evidence type="ECO:0000259" key="15">
    <source>
        <dbReference type="PROSITE" id="PS51377"/>
    </source>
</evidence>
<keyword evidence="10" id="KW-0472">Membrane</keyword>
<evidence type="ECO:0000256" key="6">
    <source>
        <dbReference type="ARBA" id="ARBA00022475"/>
    </source>
</evidence>
<dbReference type="Gene3D" id="1.10.510.10">
    <property type="entry name" value="Transferase(Phosphotransferase) domain 1"/>
    <property type="match status" value="2"/>
</dbReference>
<accession>A0A9Q1CAK3</accession>
<keyword evidence="11" id="KW-0009">Actin-binding</keyword>
<dbReference type="InterPro" id="IPR029901">
    <property type="entry name" value="Spire"/>
</dbReference>
<protein>
    <submittedName>
        <fullName evidence="16">Protein spire-like 1</fullName>
    </submittedName>
</protein>
<comment type="subcellular location">
    <subcellularLocation>
        <location evidence="3">Cell membrane</location>
        <topology evidence="3">Peripheral membrane protein</topology>
        <orientation evidence="3">Cytoplasmic side</orientation>
    </subcellularLocation>
    <subcellularLocation>
        <location evidence="2">Cytoplasm</location>
        <location evidence="2">Cytoskeleton</location>
    </subcellularLocation>
    <subcellularLocation>
        <location evidence="1">Cytoplasmic vesicle membrane</location>
        <topology evidence="1">Peripheral membrane protein</topology>
        <orientation evidence="1">Cytoplasmic side</orientation>
    </subcellularLocation>
</comment>
<feature type="compositionally biased region" description="Basic and acidic residues" evidence="14">
    <location>
        <begin position="552"/>
        <end position="561"/>
    </location>
</feature>
<feature type="compositionally biased region" description="Low complexity" evidence="14">
    <location>
        <begin position="243"/>
        <end position="257"/>
    </location>
</feature>
<evidence type="ECO:0000256" key="13">
    <source>
        <dbReference type="ARBA" id="ARBA00023329"/>
    </source>
</evidence>
<evidence type="ECO:0000256" key="1">
    <source>
        <dbReference type="ARBA" id="ARBA00004180"/>
    </source>
</evidence>
<feature type="domain" description="KIND" evidence="15">
    <location>
        <begin position="18"/>
        <end position="227"/>
    </location>
</feature>
<keyword evidence="6" id="KW-1003">Cell membrane</keyword>
<dbReference type="OrthoDB" id="10043757at2759"/>
<comment type="caution">
    <text evidence="16">The sequence shown here is derived from an EMBL/GenBank/DDBJ whole genome shotgun (WGS) entry which is preliminary data.</text>
</comment>
<dbReference type="GO" id="GO:0030041">
    <property type="term" value="P:actin filament polymerization"/>
    <property type="evidence" value="ECO:0007669"/>
    <property type="project" value="TreeGrafter"/>
</dbReference>
<dbReference type="CDD" id="cd22078">
    <property type="entry name" value="WH2_Spire1_r2-like"/>
    <property type="match status" value="1"/>
</dbReference>
<keyword evidence="7" id="KW-0963">Cytoplasm</keyword>
<evidence type="ECO:0000256" key="8">
    <source>
        <dbReference type="ARBA" id="ARBA00022737"/>
    </source>
</evidence>
<dbReference type="EMBL" id="JAIZAY010000005">
    <property type="protein sequence ID" value="KAJ8041181.1"/>
    <property type="molecule type" value="Genomic_DNA"/>
</dbReference>
<feature type="compositionally biased region" description="Gly residues" evidence="14">
    <location>
        <begin position="233"/>
        <end position="242"/>
    </location>
</feature>
<dbReference type="PANTHER" id="PTHR21345">
    <property type="entry name" value="SPIRE"/>
    <property type="match status" value="1"/>
</dbReference>
<dbReference type="GO" id="GO:0045010">
    <property type="term" value="P:actin nucleation"/>
    <property type="evidence" value="ECO:0007669"/>
    <property type="project" value="InterPro"/>
</dbReference>
<dbReference type="GO" id="GO:0051295">
    <property type="term" value="P:establishment of meiotic spindle localization"/>
    <property type="evidence" value="ECO:0007669"/>
    <property type="project" value="TreeGrafter"/>
</dbReference>
<sequence>MDGIQRQRTNSIDIIEFVDLGDILNAFSAPFNEEQAWGLCYQCAIWMRGALRREGKPWLACVSLNGVSDLLLFKDGQVKLKLQSGLQKGGPALTEHKLVQLLGKTIYSGLDYGLGEEEERVLSEPLENLITQMTFDTGDEDNSLNADEGIVDGHETDSCEEGEEKIEALHQVIKWKEIDSWRQARREKLKSRLEAIPHPDPSAPGTSGTQKKQKGTGKSSKKRKRKEESAQGRRGGLPGAGPSGSAAAASPGTTPSAHSEGSSPAGPVDRRTPVNTGPAGSGTTVPRTDTQAPSGLSPDPEPSTSLPLDSAGSPVPSEDRTQSEVQGATGSQSLAPTATAAGTETGSGSADPGPFCSKHVSSSSDPSSHYQAVCRALYSEVAELKTFLGKISSSKEILRKLAEERNSESVESHIEDLRPQEWGRIWIQVLRDLRQGIRLKKVERRMSISIEYELTPYEILMDDIRSKRYSLNKVMMNDSIPPRVKKEAHDIILDFIRSRPPLRKVPEEERERSRGESQHEKVMKEIRSKPKLKPASERKLPNRKPKRKKKKRDETIPHGDESSSSGSEYDYSYLDSPTSVRKKIDPGITFSWSASETETENDTEEEECFSPDGLKFDAETERRLLNLSGCLEGALDISPTHSSVSSFEEIQSIDFCMDTPRRHSVSLCQLEPWWKPFEDNLQEGEATKYLSLSVDEVIHIRSVLVKAELENMRINPNLLEAVINEKVCFSCKKKFTLFGRKCRCRLCSSLSEPPTPNLTPQPSPLSVRKLVEQESTRKEDVCNQCREFLRHALRSETRGGLPTSPSFDEELQTKIRFQLPVDHR</sequence>
<dbReference type="GO" id="GO:0051639">
    <property type="term" value="P:actin filament network formation"/>
    <property type="evidence" value="ECO:0007669"/>
    <property type="project" value="TreeGrafter"/>
</dbReference>
<dbReference type="Proteomes" id="UP001152320">
    <property type="component" value="Chromosome 5"/>
</dbReference>
<dbReference type="GO" id="GO:0005886">
    <property type="term" value="C:plasma membrane"/>
    <property type="evidence" value="ECO:0007669"/>
    <property type="project" value="UniProtKB-SubCell"/>
</dbReference>
<feature type="compositionally biased region" description="Basic residues" evidence="14">
    <location>
        <begin position="541"/>
        <end position="551"/>
    </location>
</feature>
<evidence type="ECO:0000256" key="7">
    <source>
        <dbReference type="ARBA" id="ARBA00022490"/>
    </source>
</evidence>
<evidence type="ECO:0000256" key="11">
    <source>
        <dbReference type="ARBA" id="ARBA00023203"/>
    </source>
</evidence>
<feature type="compositionally biased region" description="Low complexity" evidence="14">
    <location>
        <begin position="337"/>
        <end position="350"/>
    </location>
</feature>
<proteinExistence type="inferred from homology"/>
<dbReference type="GO" id="GO:0003779">
    <property type="term" value="F:actin binding"/>
    <property type="evidence" value="ECO:0007669"/>
    <property type="project" value="UniProtKB-KW"/>
</dbReference>
<dbReference type="GO" id="GO:0030659">
    <property type="term" value="C:cytoplasmic vesicle membrane"/>
    <property type="evidence" value="ECO:0007669"/>
    <property type="project" value="UniProtKB-SubCell"/>
</dbReference>
<keyword evidence="13" id="KW-0968">Cytoplasmic vesicle</keyword>
<evidence type="ECO:0000256" key="2">
    <source>
        <dbReference type="ARBA" id="ARBA00004245"/>
    </source>
</evidence>
<dbReference type="GO" id="GO:0008017">
    <property type="term" value="F:microtubule binding"/>
    <property type="evidence" value="ECO:0007669"/>
    <property type="project" value="TreeGrafter"/>
</dbReference>
<feature type="region of interest" description="Disordered" evidence="14">
    <location>
        <begin position="192"/>
        <end position="366"/>
    </location>
</feature>
<evidence type="ECO:0000256" key="4">
    <source>
        <dbReference type="ARBA" id="ARBA00010956"/>
    </source>
</evidence>
<evidence type="ECO:0000256" key="9">
    <source>
        <dbReference type="ARBA" id="ARBA00022927"/>
    </source>
</evidence>
<comment type="similarity">
    <text evidence="4">Belongs to the spire family.</text>
</comment>
<dbReference type="InterPro" id="IPR011019">
    <property type="entry name" value="KIND_dom"/>
</dbReference>
<dbReference type="GO" id="GO:0015031">
    <property type="term" value="P:protein transport"/>
    <property type="evidence" value="ECO:0007669"/>
    <property type="project" value="UniProtKB-KW"/>
</dbReference>